<accession>A0A670XNH9</accession>
<protein>
    <submittedName>
        <fullName evidence="1">Uncharacterized protein</fullName>
    </submittedName>
</protein>
<reference evidence="1" key="1">
    <citation type="submission" date="2025-08" db="UniProtKB">
        <authorList>
            <consortium name="Ensembl"/>
        </authorList>
    </citation>
    <scope>IDENTIFICATION</scope>
</reference>
<sequence>VNVHKEKNKIHSSRIIRYNRCITLREDNYTKLTNQIKKDLERWKNLLSPNCWKCKDVSGTFFHMWWTCNAAKKYWRLTQTWVEQMVGECIPFKPYCFLLGIIPQGYRKDLIYLTAILEEGKHNHQK</sequence>
<evidence type="ECO:0000313" key="1">
    <source>
        <dbReference type="Ensembl" id="ENSPTXP00000001014.1"/>
    </source>
</evidence>
<reference evidence="1" key="2">
    <citation type="submission" date="2025-09" db="UniProtKB">
        <authorList>
            <consortium name="Ensembl"/>
        </authorList>
    </citation>
    <scope>IDENTIFICATION</scope>
</reference>
<name>A0A670XNH9_PSETE</name>
<dbReference type="GeneTree" id="ENSGT00960000190558"/>
<dbReference type="AlphaFoldDB" id="A0A670XNH9"/>
<evidence type="ECO:0000313" key="2">
    <source>
        <dbReference type="Proteomes" id="UP000472273"/>
    </source>
</evidence>
<proteinExistence type="predicted"/>
<organism evidence="1 2">
    <name type="scientific">Pseudonaja textilis</name>
    <name type="common">Eastern brown snake</name>
    <dbReference type="NCBI Taxonomy" id="8673"/>
    <lineage>
        <taxon>Eukaryota</taxon>
        <taxon>Metazoa</taxon>
        <taxon>Chordata</taxon>
        <taxon>Craniata</taxon>
        <taxon>Vertebrata</taxon>
        <taxon>Euteleostomi</taxon>
        <taxon>Lepidosauria</taxon>
        <taxon>Squamata</taxon>
        <taxon>Bifurcata</taxon>
        <taxon>Unidentata</taxon>
        <taxon>Episquamata</taxon>
        <taxon>Toxicofera</taxon>
        <taxon>Serpentes</taxon>
        <taxon>Colubroidea</taxon>
        <taxon>Elapidae</taxon>
        <taxon>Hydrophiinae</taxon>
        <taxon>Pseudonaja</taxon>
    </lineage>
</organism>
<dbReference type="Ensembl" id="ENSPTXT00000001047.1">
    <property type="protein sequence ID" value="ENSPTXP00000001014.1"/>
    <property type="gene ID" value="ENSPTXG00000000863.1"/>
</dbReference>
<keyword evidence="2" id="KW-1185">Reference proteome</keyword>
<dbReference type="Proteomes" id="UP000472273">
    <property type="component" value="Unplaced"/>
</dbReference>